<comment type="caution">
    <text evidence="2">The sequence shown here is derived from an EMBL/GenBank/DDBJ whole genome shotgun (WGS) entry which is preliminary data.</text>
</comment>
<dbReference type="RefSeq" id="WP_203840976.1">
    <property type="nucleotide sequence ID" value="NZ_BAAATV010000003.1"/>
</dbReference>
<dbReference type="EMBL" id="BOMN01000100">
    <property type="protein sequence ID" value="GIE23934.1"/>
    <property type="molecule type" value="Genomic_DNA"/>
</dbReference>
<proteinExistence type="predicted"/>
<feature type="region of interest" description="Disordered" evidence="1">
    <location>
        <begin position="178"/>
        <end position="207"/>
    </location>
</feature>
<reference evidence="2 3" key="1">
    <citation type="submission" date="2021-01" db="EMBL/GenBank/DDBJ databases">
        <title>Whole genome shotgun sequence of Actinoplanes humidus NBRC 14915.</title>
        <authorList>
            <person name="Komaki H."/>
            <person name="Tamura T."/>
        </authorList>
    </citation>
    <scope>NUCLEOTIDE SEQUENCE [LARGE SCALE GENOMIC DNA]</scope>
    <source>
        <strain evidence="2 3">NBRC 14915</strain>
    </source>
</reference>
<accession>A0ABQ3ZZP6</accession>
<evidence type="ECO:0000313" key="3">
    <source>
        <dbReference type="Proteomes" id="UP000603200"/>
    </source>
</evidence>
<name>A0ABQ3ZZP6_9ACTN</name>
<keyword evidence="3" id="KW-1185">Reference proteome</keyword>
<evidence type="ECO:0000313" key="2">
    <source>
        <dbReference type="EMBL" id="GIE23934.1"/>
    </source>
</evidence>
<dbReference type="Proteomes" id="UP000603200">
    <property type="component" value="Unassembled WGS sequence"/>
</dbReference>
<feature type="compositionally biased region" description="Basic and acidic residues" evidence="1">
    <location>
        <begin position="178"/>
        <end position="194"/>
    </location>
</feature>
<organism evidence="2 3">
    <name type="scientific">Winogradskya humida</name>
    <dbReference type="NCBI Taxonomy" id="113566"/>
    <lineage>
        <taxon>Bacteria</taxon>
        <taxon>Bacillati</taxon>
        <taxon>Actinomycetota</taxon>
        <taxon>Actinomycetes</taxon>
        <taxon>Micromonosporales</taxon>
        <taxon>Micromonosporaceae</taxon>
        <taxon>Winogradskya</taxon>
    </lineage>
</organism>
<protein>
    <submittedName>
        <fullName evidence="2">Uncharacterized protein</fullName>
    </submittedName>
</protein>
<gene>
    <name evidence="2" type="ORF">Ahu01nite_070360</name>
</gene>
<sequence>MHDPAHRRAGVLADSSRLRRLPFSTAGSMWVPHDEWREAARINLTRAGITPYDLARTRDPVSFADIVSTGRSYGTLYALLRDWADDEREPWDVIRRKIRFIGVVSRRRTSPNTQRWQQRAVWTSGLPSSMDPVLYSYLADRQEKLTVSFGPVPWAPPGVRRDDGVQYALAEAVALVDHGRRPRDPRDVDPDRVGAEAVPGEMGRDAH</sequence>
<evidence type="ECO:0000256" key="1">
    <source>
        <dbReference type="SAM" id="MobiDB-lite"/>
    </source>
</evidence>